<evidence type="ECO:0000313" key="1">
    <source>
        <dbReference type="EMBL" id="TGN14038.1"/>
    </source>
</evidence>
<protein>
    <submittedName>
        <fullName evidence="1">Uncharacterized protein</fullName>
    </submittedName>
</protein>
<evidence type="ECO:0000313" key="2">
    <source>
        <dbReference type="Proteomes" id="UP000298264"/>
    </source>
</evidence>
<gene>
    <name evidence="1" type="ORF">EHS11_02945</name>
</gene>
<proteinExistence type="predicted"/>
<dbReference type="OrthoDB" id="328345at2"/>
<keyword evidence="2" id="KW-1185">Reference proteome</keyword>
<organism evidence="1 2">
    <name type="scientific">Leptospira ilyithenensis</name>
    <dbReference type="NCBI Taxonomy" id="2484901"/>
    <lineage>
        <taxon>Bacteria</taxon>
        <taxon>Pseudomonadati</taxon>
        <taxon>Spirochaetota</taxon>
        <taxon>Spirochaetia</taxon>
        <taxon>Leptospirales</taxon>
        <taxon>Leptospiraceae</taxon>
        <taxon>Leptospira</taxon>
    </lineage>
</organism>
<dbReference type="RefSeq" id="WP_135762930.1">
    <property type="nucleotide sequence ID" value="NZ_RQHV01000018.1"/>
</dbReference>
<dbReference type="EMBL" id="RQHV01000018">
    <property type="protein sequence ID" value="TGN14038.1"/>
    <property type="molecule type" value="Genomic_DNA"/>
</dbReference>
<comment type="caution">
    <text evidence="1">The sequence shown here is derived from an EMBL/GenBank/DDBJ whole genome shotgun (WGS) entry which is preliminary data.</text>
</comment>
<name>A0A4R9LWS5_9LEPT</name>
<dbReference type="AlphaFoldDB" id="A0A4R9LWS5"/>
<reference evidence="1" key="1">
    <citation type="journal article" date="2019" name="PLoS Negl. Trop. Dis.">
        <title>Revisiting the worldwide diversity of Leptospira species in the environment.</title>
        <authorList>
            <person name="Vincent A.T."/>
            <person name="Schiettekatte O."/>
            <person name="Bourhy P."/>
            <person name="Veyrier F.J."/>
            <person name="Picardeau M."/>
        </authorList>
    </citation>
    <scope>NUCLEOTIDE SEQUENCE [LARGE SCALE GENOMIC DNA]</scope>
    <source>
        <strain evidence="1">201400974</strain>
    </source>
</reference>
<accession>A0A4R9LWS5</accession>
<dbReference type="Proteomes" id="UP000298264">
    <property type="component" value="Unassembled WGS sequence"/>
</dbReference>
<sequence length="247" mass="29028">MNPFSEIDRFVDLKYPSRRTLCPAKNQVTRFEEIGNQISDLLQNETNWKYSAEVTSKIVHSVMDHFPENIFWDFDYMIMKIVNNSIDPEQDFLQSMSLTAGKILNIFSIFGKNSAIKFRYIHDFIYGYDWLKWILEKKQPGDETDPYGVCFLDYIGHRGMEMISLVGKNDTNYPELNGEYRNPFLFSRSDEDEINLLTNLARSGNIPIEAWDRYANPKSDRNYSKIRLERSEQMGIQRNEMPGSHKT</sequence>